<dbReference type="RefSeq" id="WP_354600508.1">
    <property type="nucleotide sequence ID" value="NZ_JBEWZI010000006.1"/>
</dbReference>
<dbReference type="InterPro" id="IPR028913">
    <property type="entry name" value="Tox-MPTase3_dom"/>
</dbReference>
<organism evidence="2 3">
    <name type="scientific">Uliginosibacterium flavum</name>
    <dbReference type="NCBI Taxonomy" id="1396831"/>
    <lineage>
        <taxon>Bacteria</taxon>
        <taxon>Pseudomonadati</taxon>
        <taxon>Pseudomonadota</taxon>
        <taxon>Betaproteobacteria</taxon>
        <taxon>Rhodocyclales</taxon>
        <taxon>Zoogloeaceae</taxon>
        <taxon>Uliginosibacterium</taxon>
    </lineage>
</organism>
<comment type="caution">
    <text evidence="2">The sequence shown here is derived from an EMBL/GenBank/DDBJ whole genome shotgun (WGS) entry which is preliminary data.</text>
</comment>
<name>A0ABV2TJF3_9RHOO</name>
<evidence type="ECO:0000313" key="3">
    <source>
        <dbReference type="Proteomes" id="UP001549691"/>
    </source>
</evidence>
<sequence>MKMQNADITRYQNFAKYVLKDLPLVQNDQQVVAGMRLFGHLDSAALMRAVQWGTGPDIKIVPQLGSYGAFTAGAKSNEIRISQALVLEFEAGTDIKHSWVKGQQHLAVVTLLHELCHWGDDQIGDPSMLGEDGDLFEKYVYGGFY</sequence>
<evidence type="ECO:0000259" key="1">
    <source>
        <dbReference type="Pfam" id="PF15639"/>
    </source>
</evidence>
<reference evidence="2 3" key="1">
    <citation type="submission" date="2024-07" db="EMBL/GenBank/DDBJ databases">
        <title>Uliginosibacterium flavum JJ3220;KACC:17644.</title>
        <authorList>
            <person name="Kim M.K."/>
        </authorList>
    </citation>
    <scope>NUCLEOTIDE SEQUENCE [LARGE SCALE GENOMIC DNA]</scope>
    <source>
        <strain evidence="2 3">KACC:17644</strain>
    </source>
</reference>
<proteinExistence type="predicted"/>
<keyword evidence="3" id="KW-1185">Reference proteome</keyword>
<feature type="domain" description="Tox-MPTase3" evidence="1">
    <location>
        <begin position="10"/>
        <end position="142"/>
    </location>
</feature>
<accession>A0ABV2TJF3</accession>
<dbReference type="EMBL" id="JBEWZI010000006">
    <property type="protein sequence ID" value="MET7014050.1"/>
    <property type="molecule type" value="Genomic_DNA"/>
</dbReference>
<evidence type="ECO:0000313" key="2">
    <source>
        <dbReference type="EMBL" id="MET7014050.1"/>
    </source>
</evidence>
<dbReference type="Proteomes" id="UP001549691">
    <property type="component" value="Unassembled WGS sequence"/>
</dbReference>
<protein>
    <recommendedName>
        <fullName evidence="1">Tox-MPTase3 domain-containing protein</fullName>
    </recommendedName>
</protein>
<gene>
    <name evidence="2" type="ORF">ABXR19_07595</name>
</gene>
<dbReference type="Pfam" id="PF15639">
    <property type="entry name" value="Tox-MPTase3"/>
    <property type="match status" value="1"/>
</dbReference>